<evidence type="ECO:0000313" key="2">
    <source>
        <dbReference type="Ensembl" id="ENSTMTP00000001743.1"/>
    </source>
</evidence>
<dbReference type="AlphaFoldDB" id="A0A674I0Y3"/>
<dbReference type="Gene3D" id="2.130.10.30">
    <property type="entry name" value="Regulator of chromosome condensation 1/beta-lactamase-inhibitor protein II"/>
    <property type="match status" value="2"/>
</dbReference>
<dbReference type="Proteomes" id="UP000472274">
    <property type="component" value="Unplaced"/>
</dbReference>
<name>A0A674I0Y3_9SAUR</name>
<dbReference type="Ensembl" id="ENSTMTT00000001796.1">
    <property type="protein sequence ID" value="ENSTMTP00000001743.1"/>
    <property type="gene ID" value="ENSTMTG00000001393.1"/>
</dbReference>
<accession>A0A674I0Y3</accession>
<reference evidence="2" key="1">
    <citation type="submission" date="2025-08" db="UniProtKB">
        <authorList>
            <consortium name="Ensembl"/>
        </authorList>
    </citation>
    <scope>IDENTIFICATION</scope>
</reference>
<feature type="repeat" description="RCC1" evidence="1">
    <location>
        <begin position="208"/>
        <end position="304"/>
    </location>
</feature>
<dbReference type="InterPro" id="IPR009091">
    <property type="entry name" value="RCC1/BLIP-II"/>
</dbReference>
<dbReference type="SUPFAM" id="SSF50985">
    <property type="entry name" value="RCC1/BLIP-II"/>
    <property type="match status" value="1"/>
</dbReference>
<dbReference type="GeneTree" id="ENSGT00940000164520"/>
<feature type="repeat" description="RCC1" evidence="1">
    <location>
        <begin position="305"/>
        <end position="358"/>
    </location>
</feature>
<dbReference type="CTD" id="91433"/>
<evidence type="ECO:0000256" key="1">
    <source>
        <dbReference type="PROSITE-ProRule" id="PRU00235"/>
    </source>
</evidence>
<gene>
    <name evidence="2" type="primary">RCCD1</name>
</gene>
<proteinExistence type="predicted"/>
<protein>
    <submittedName>
        <fullName evidence="2">RCC1 domain containing 1</fullName>
    </submittedName>
</protein>
<dbReference type="PROSITE" id="PS50012">
    <property type="entry name" value="RCC1_3"/>
    <property type="match status" value="3"/>
</dbReference>
<dbReference type="PRINTS" id="PR00633">
    <property type="entry name" value="RCCNDNSATION"/>
</dbReference>
<dbReference type="InParanoid" id="A0A674I0Y3"/>
<dbReference type="PROSITE" id="PS00626">
    <property type="entry name" value="RCC1_2"/>
    <property type="match status" value="2"/>
</dbReference>
<dbReference type="PANTHER" id="PTHR46849:SF1">
    <property type="entry name" value="RCC1 DOMAIN-CONTAINING PROTEIN 1"/>
    <property type="match status" value="1"/>
</dbReference>
<organism evidence="2 3">
    <name type="scientific">Terrapene triunguis</name>
    <name type="common">Three-toed box turtle</name>
    <dbReference type="NCBI Taxonomy" id="2587831"/>
    <lineage>
        <taxon>Eukaryota</taxon>
        <taxon>Metazoa</taxon>
        <taxon>Chordata</taxon>
        <taxon>Craniata</taxon>
        <taxon>Vertebrata</taxon>
        <taxon>Euteleostomi</taxon>
        <taxon>Archelosauria</taxon>
        <taxon>Testudinata</taxon>
        <taxon>Testudines</taxon>
        <taxon>Cryptodira</taxon>
        <taxon>Durocryptodira</taxon>
        <taxon>Testudinoidea</taxon>
        <taxon>Emydidae</taxon>
        <taxon>Terrapene</taxon>
    </lineage>
</organism>
<dbReference type="GeneID" id="112121121"/>
<reference evidence="2" key="2">
    <citation type="submission" date="2025-09" db="UniProtKB">
        <authorList>
            <consortium name="Ensembl"/>
        </authorList>
    </citation>
    <scope>IDENTIFICATION</scope>
</reference>
<dbReference type="RefSeq" id="XP_026504212.1">
    <property type="nucleotide sequence ID" value="XM_026648427.1"/>
</dbReference>
<evidence type="ECO:0000313" key="3">
    <source>
        <dbReference type="Proteomes" id="UP000472274"/>
    </source>
</evidence>
<sequence length="359" mass="37709">MAEPGPQRGWFVFGFRGFAEPRGGGARRVEPEPGGIRVVRPAWSYTGLVTGRGRLALRGWLAGALPGHCQDLLPSESHVLLLRGATLEAWARGKGLCAGPAWRWPLHPGEAAGPLPLAPGGYVTPRPPFLCPLPPALRARKLVLGHEHAALLGPAGTVYTWGCGRHGQLGHGGLEPVSEPRLVEALHGVPMGDVAAGGWHSVSVSEGGDLYVWGWNESGQLALPSKALAEKRPPAAASVSQPEEPGCGAGKAELKLVSHEAALGAEAVDFISIQAFPALLDLPAGSEVSKVSCGSRHTAAVTRTGELYTWGWGKYGQLGHNETASSDQPRQVGYFPANGLTVEDVVCGPWNTYICAVEK</sequence>
<feature type="repeat" description="RCC1" evidence="1">
    <location>
        <begin position="156"/>
        <end position="207"/>
    </location>
</feature>
<dbReference type="Pfam" id="PF00415">
    <property type="entry name" value="RCC1"/>
    <property type="match status" value="2"/>
</dbReference>
<dbReference type="InterPro" id="IPR000408">
    <property type="entry name" value="Reg_chr_condens"/>
</dbReference>
<dbReference type="PANTHER" id="PTHR46849">
    <property type="entry name" value="RCC1 DOMAIN-CONTAINING PROTEIN 1"/>
    <property type="match status" value="1"/>
</dbReference>
<keyword evidence="3" id="KW-1185">Reference proteome</keyword>
<dbReference type="InterPro" id="IPR052830">
    <property type="entry name" value="RCC1_domain-containing"/>
</dbReference>